<sequence length="504" mass="55240">MPQDESGAKWACEPCVRGHRATRCDHFDRWMVRVKKPGRPLRECTHNRKNCECSKERVIMVQIPTESMKCLCRIQRREIMPEDVDPDNSHLVMAHHDPRIQFPYVNYEGAPQFSNGATLREEYRSLPAIENGTVSSPTEPYSSPGSSLNQEITVRTMQLPVSDPNPSITSDSSLFPPSEPQSNCCHSPTAQGQQIANVRVQPLTVSPAMAPAMPSRPRFADSNYVHRPMDQQSMNGDPTGMPVAMMGASMEPDFSGQTINYHFANNDPVEFSTGSLAASTQDRFNLGPNMFTTHSGYHDSQQFAHQAPEGRVESAAHSAEANHIIDGVLHRADPKCSCGPGCQCVYCSIHPYNEPTRARVRELASIIATDTDSGPESRPQSQYGEQFMDLSGMYPLMQQGLHSQHGVLAAGSDLQETLSQPTSHSDIFLGSMNNLPTSPIVSTSNEGSDNRLQRMEFSASPWCHDESGTCMCGNDCDCIGCVTHSGHNGVGGTHSQPGFTKVEG</sequence>
<evidence type="ECO:0000313" key="10">
    <source>
        <dbReference type="EMBL" id="KAK0515859.1"/>
    </source>
</evidence>
<dbReference type="GO" id="GO:0000981">
    <property type="term" value="F:DNA-binding transcription factor activity, RNA polymerase II-specific"/>
    <property type="evidence" value="ECO:0007669"/>
    <property type="project" value="TreeGrafter"/>
</dbReference>
<dbReference type="Pfam" id="PF00649">
    <property type="entry name" value="Copper-fist"/>
    <property type="match status" value="1"/>
</dbReference>
<dbReference type="Proteomes" id="UP001166286">
    <property type="component" value="Unassembled WGS sequence"/>
</dbReference>
<evidence type="ECO:0000313" key="11">
    <source>
        <dbReference type="Proteomes" id="UP001166286"/>
    </source>
</evidence>
<dbReference type="GO" id="GO:0005634">
    <property type="term" value="C:nucleus"/>
    <property type="evidence" value="ECO:0007669"/>
    <property type="project" value="UniProtKB-SubCell"/>
</dbReference>
<comment type="subcellular location">
    <subcellularLocation>
        <location evidence="1">Nucleus</location>
    </subcellularLocation>
</comment>
<evidence type="ECO:0000256" key="3">
    <source>
        <dbReference type="ARBA" id="ARBA00022833"/>
    </source>
</evidence>
<dbReference type="InterPro" id="IPR051763">
    <property type="entry name" value="Copper_Homeo_Regul"/>
</dbReference>
<dbReference type="Gene3D" id="3.90.430.10">
    <property type="entry name" value="Copper fist DNA-binding domain"/>
    <property type="match status" value="1"/>
</dbReference>
<dbReference type="PANTHER" id="PTHR28088">
    <property type="entry name" value="TRANSCRIPTIONAL ACTIVATOR HAA1-RELATED"/>
    <property type="match status" value="1"/>
</dbReference>
<evidence type="ECO:0000259" key="9">
    <source>
        <dbReference type="PROSITE" id="PS50073"/>
    </source>
</evidence>
<protein>
    <recommendedName>
        <fullName evidence="9">Copper-fist domain-containing protein</fullName>
    </recommendedName>
</protein>
<evidence type="ECO:0000256" key="7">
    <source>
        <dbReference type="ARBA" id="ARBA00023242"/>
    </source>
</evidence>
<evidence type="ECO:0000256" key="4">
    <source>
        <dbReference type="ARBA" id="ARBA00023008"/>
    </source>
</evidence>
<evidence type="ECO:0000256" key="1">
    <source>
        <dbReference type="ARBA" id="ARBA00004123"/>
    </source>
</evidence>
<organism evidence="10 11">
    <name type="scientific">Cladonia borealis</name>
    <dbReference type="NCBI Taxonomy" id="184061"/>
    <lineage>
        <taxon>Eukaryota</taxon>
        <taxon>Fungi</taxon>
        <taxon>Dikarya</taxon>
        <taxon>Ascomycota</taxon>
        <taxon>Pezizomycotina</taxon>
        <taxon>Lecanoromycetes</taxon>
        <taxon>OSLEUM clade</taxon>
        <taxon>Lecanoromycetidae</taxon>
        <taxon>Lecanorales</taxon>
        <taxon>Lecanorineae</taxon>
        <taxon>Cladoniaceae</taxon>
        <taxon>Cladonia</taxon>
    </lineage>
</organism>
<keyword evidence="4" id="KW-0186">Copper</keyword>
<keyword evidence="2" id="KW-0479">Metal-binding</keyword>
<evidence type="ECO:0000256" key="2">
    <source>
        <dbReference type="ARBA" id="ARBA00022723"/>
    </source>
</evidence>
<dbReference type="GO" id="GO:0000978">
    <property type="term" value="F:RNA polymerase II cis-regulatory region sequence-specific DNA binding"/>
    <property type="evidence" value="ECO:0007669"/>
    <property type="project" value="TreeGrafter"/>
</dbReference>
<gene>
    <name evidence="10" type="ORF">JMJ35_001893</name>
</gene>
<feature type="domain" description="Copper-fist" evidence="9">
    <location>
        <begin position="6"/>
        <end position="41"/>
    </location>
</feature>
<dbReference type="GO" id="GO:0006879">
    <property type="term" value="P:intracellular iron ion homeostasis"/>
    <property type="evidence" value="ECO:0007669"/>
    <property type="project" value="TreeGrafter"/>
</dbReference>
<dbReference type="GO" id="GO:0006878">
    <property type="term" value="P:intracellular copper ion homeostasis"/>
    <property type="evidence" value="ECO:0007669"/>
    <property type="project" value="TreeGrafter"/>
</dbReference>
<dbReference type="SMART" id="SM01090">
    <property type="entry name" value="Copper-fist"/>
    <property type="match status" value="1"/>
</dbReference>
<evidence type="ECO:0000256" key="5">
    <source>
        <dbReference type="ARBA" id="ARBA00023015"/>
    </source>
</evidence>
<dbReference type="PROSITE" id="PS50073">
    <property type="entry name" value="COPPER_FIST_2"/>
    <property type="match status" value="1"/>
</dbReference>
<keyword evidence="7" id="KW-0539">Nucleus</keyword>
<dbReference type="FunFam" id="3.90.430.10:FF:000001">
    <property type="entry name" value="Copper fist DNA-binding protein"/>
    <property type="match status" value="1"/>
</dbReference>
<dbReference type="EMBL" id="JAFEKC020000003">
    <property type="protein sequence ID" value="KAK0515859.1"/>
    <property type="molecule type" value="Genomic_DNA"/>
</dbReference>
<dbReference type="PANTHER" id="PTHR28088:SF9">
    <property type="entry name" value="TRANSCRIPTION FACTOR GRISEA, PUTATIVE (AFU_ORTHOLOGUE AFUA_1G13190)-RELATED"/>
    <property type="match status" value="1"/>
</dbReference>
<dbReference type="GO" id="GO:0005507">
    <property type="term" value="F:copper ion binding"/>
    <property type="evidence" value="ECO:0007669"/>
    <property type="project" value="InterPro"/>
</dbReference>
<evidence type="ECO:0000256" key="8">
    <source>
        <dbReference type="SAM" id="MobiDB-lite"/>
    </source>
</evidence>
<evidence type="ECO:0000256" key="6">
    <source>
        <dbReference type="ARBA" id="ARBA00023163"/>
    </source>
</evidence>
<name>A0AA39R909_9LECA</name>
<keyword evidence="5" id="KW-0805">Transcription regulation</keyword>
<accession>A0AA39R909</accession>
<proteinExistence type="predicted"/>
<feature type="region of interest" description="Disordered" evidence="8">
    <location>
        <begin position="160"/>
        <end position="189"/>
    </location>
</feature>
<dbReference type="InterPro" id="IPR036395">
    <property type="entry name" value="Cu_fist_DNA-bd_dom_sf"/>
</dbReference>
<dbReference type="SUPFAM" id="SSF57879">
    <property type="entry name" value="Zinc domain conserved in yeast copper-regulated transcription factors"/>
    <property type="match status" value="1"/>
</dbReference>
<dbReference type="SMART" id="SM00412">
    <property type="entry name" value="Cu_FIST"/>
    <property type="match status" value="1"/>
</dbReference>
<dbReference type="AlphaFoldDB" id="A0AA39R909"/>
<comment type="caution">
    <text evidence="10">The sequence shown here is derived from an EMBL/GenBank/DDBJ whole genome shotgun (WGS) entry which is preliminary data.</text>
</comment>
<dbReference type="InterPro" id="IPR001083">
    <property type="entry name" value="Cu_fist_DNA-bd_dom"/>
</dbReference>
<keyword evidence="11" id="KW-1185">Reference proteome</keyword>
<reference evidence="10" key="1">
    <citation type="submission" date="2023-03" db="EMBL/GenBank/DDBJ databases">
        <title>Complete genome of Cladonia borealis.</title>
        <authorList>
            <person name="Park H."/>
        </authorList>
    </citation>
    <scope>NUCLEOTIDE SEQUENCE</scope>
    <source>
        <strain evidence="10">ANT050790</strain>
    </source>
</reference>
<dbReference type="GO" id="GO:0045944">
    <property type="term" value="P:positive regulation of transcription by RNA polymerase II"/>
    <property type="evidence" value="ECO:0007669"/>
    <property type="project" value="TreeGrafter"/>
</dbReference>
<keyword evidence="3" id="KW-0862">Zinc</keyword>
<keyword evidence="6" id="KW-0804">Transcription</keyword>
<feature type="compositionally biased region" description="Polar residues" evidence="8">
    <location>
        <begin position="164"/>
        <end position="189"/>
    </location>
</feature>